<dbReference type="AlphaFoldDB" id="A0A0N0MD88"/>
<dbReference type="PATRIC" id="fig|1526658.3.peg.4322"/>
<dbReference type="PANTHER" id="PTHR44688">
    <property type="entry name" value="DNA-BINDING TRANSCRIPTIONAL ACTIVATOR DEVR_DOSR"/>
    <property type="match status" value="1"/>
</dbReference>
<feature type="domain" description="HTH luxR-type" evidence="4">
    <location>
        <begin position="173"/>
        <end position="238"/>
    </location>
</feature>
<evidence type="ECO:0000313" key="6">
    <source>
        <dbReference type="Proteomes" id="UP000037822"/>
    </source>
</evidence>
<evidence type="ECO:0000256" key="2">
    <source>
        <dbReference type="ARBA" id="ARBA00023125"/>
    </source>
</evidence>
<name>A0A0N0MD88_9HYPH</name>
<dbReference type="RefSeq" id="WP_082364876.1">
    <property type="nucleotide sequence ID" value="NZ_LGSZ01000004.1"/>
</dbReference>
<dbReference type="SUPFAM" id="SSF46894">
    <property type="entry name" value="C-terminal effector domain of the bipartite response regulators"/>
    <property type="match status" value="1"/>
</dbReference>
<dbReference type="CDD" id="cd06170">
    <property type="entry name" value="LuxR_C_like"/>
    <property type="match status" value="1"/>
</dbReference>
<dbReference type="InterPro" id="IPR005143">
    <property type="entry name" value="TF_LuxR_autoind-bd_dom"/>
</dbReference>
<evidence type="ECO:0000313" key="5">
    <source>
        <dbReference type="EMBL" id="KPH83187.1"/>
    </source>
</evidence>
<dbReference type="PROSITE" id="PS50043">
    <property type="entry name" value="HTH_LUXR_2"/>
    <property type="match status" value="1"/>
</dbReference>
<gene>
    <name evidence="5" type="ORF">AE618_00175</name>
</gene>
<dbReference type="EMBL" id="LGSZ01000004">
    <property type="protein sequence ID" value="KPH83187.1"/>
    <property type="molecule type" value="Genomic_DNA"/>
</dbReference>
<dbReference type="Gene3D" id="3.30.450.80">
    <property type="entry name" value="Transcription factor LuxR-like, autoinducer-binding domain"/>
    <property type="match status" value="1"/>
</dbReference>
<evidence type="ECO:0000256" key="3">
    <source>
        <dbReference type="ARBA" id="ARBA00023163"/>
    </source>
</evidence>
<keyword evidence="6" id="KW-1185">Reference proteome</keyword>
<dbReference type="Gene3D" id="1.10.10.10">
    <property type="entry name" value="Winged helix-like DNA-binding domain superfamily/Winged helix DNA-binding domain"/>
    <property type="match status" value="1"/>
</dbReference>
<comment type="caution">
    <text evidence="5">The sequence shown here is derived from an EMBL/GenBank/DDBJ whole genome shotgun (WGS) entry which is preliminary data.</text>
</comment>
<organism evidence="5 6">
    <name type="scientific">Bosea vaviloviae</name>
    <dbReference type="NCBI Taxonomy" id="1526658"/>
    <lineage>
        <taxon>Bacteria</taxon>
        <taxon>Pseudomonadati</taxon>
        <taxon>Pseudomonadota</taxon>
        <taxon>Alphaproteobacteria</taxon>
        <taxon>Hyphomicrobiales</taxon>
        <taxon>Boseaceae</taxon>
        <taxon>Bosea</taxon>
    </lineage>
</organism>
<dbReference type="OrthoDB" id="9803630at2"/>
<keyword evidence="1" id="KW-0805">Transcription regulation</keyword>
<dbReference type="Pfam" id="PF03472">
    <property type="entry name" value="Autoind_bind"/>
    <property type="match status" value="1"/>
</dbReference>
<dbReference type="PANTHER" id="PTHR44688:SF16">
    <property type="entry name" value="DNA-BINDING TRANSCRIPTIONAL ACTIVATOR DEVR_DOSR"/>
    <property type="match status" value="1"/>
</dbReference>
<dbReference type="GO" id="GO:0003677">
    <property type="term" value="F:DNA binding"/>
    <property type="evidence" value="ECO:0007669"/>
    <property type="project" value="UniProtKB-KW"/>
</dbReference>
<evidence type="ECO:0000256" key="1">
    <source>
        <dbReference type="ARBA" id="ARBA00023015"/>
    </source>
</evidence>
<accession>A0A0N0MD88</accession>
<keyword evidence="3" id="KW-0804">Transcription</keyword>
<dbReference type="InterPro" id="IPR036388">
    <property type="entry name" value="WH-like_DNA-bd_sf"/>
</dbReference>
<dbReference type="Proteomes" id="UP000037822">
    <property type="component" value="Unassembled WGS sequence"/>
</dbReference>
<proteinExistence type="predicted"/>
<reference evidence="5 6" key="1">
    <citation type="submission" date="2015-07" db="EMBL/GenBank/DDBJ databases">
        <title>Whole genome sequencing of Bosea vaviloviae isolated from cave pool.</title>
        <authorList>
            <person name="Tan N.E.H."/>
            <person name="Lee Y.P."/>
            <person name="Gan H.M."/>
            <person name="Barton H."/>
            <person name="Savka M.A."/>
        </authorList>
    </citation>
    <scope>NUCLEOTIDE SEQUENCE [LARGE SCALE GENOMIC DNA]</scope>
    <source>
        <strain evidence="5 6">SD260</strain>
    </source>
</reference>
<dbReference type="Pfam" id="PF00196">
    <property type="entry name" value="GerE"/>
    <property type="match status" value="1"/>
</dbReference>
<protein>
    <recommendedName>
        <fullName evidence="4">HTH luxR-type domain-containing protein</fullName>
    </recommendedName>
</protein>
<sequence length="241" mass="26700">MKSVEMAYQELVDGLHSSVGEMEFRRVGQRVAESMGFRYFAYLGFGDADPVLISSYPKRWSEHYFAEGYQDVDPVVAFAKGKRSTMQWTREAARQFPLRAQKRLFDDADEFGIRHGVSVAIAGGFDRFAAFTFAVDEVSAAHGKMVTEANDIVQLIGLTFHAHADAKLALRSPRVEAVPLTQRERECLAWASRGKSMEATAMILGITPRAVKFHLDNARASLGAETLPQAVAIALRGRNIS</sequence>
<dbReference type="InterPro" id="IPR036693">
    <property type="entry name" value="TF_LuxR_autoind-bd_dom_sf"/>
</dbReference>
<dbReference type="SUPFAM" id="SSF75516">
    <property type="entry name" value="Pheromone-binding domain of LuxR-like quorum-sensing transcription factors"/>
    <property type="match status" value="1"/>
</dbReference>
<evidence type="ECO:0000259" key="4">
    <source>
        <dbReference type="PROSITE" id="PS50043"/>
    </source>
</evidence>
<dbReference type="GO" id="GO:0006355">
    <property type="term" value="P:regulation of DNA-templated transcription"/>
    <property type="evidence" value="ECO:0007669"/>
    <property type="project" value="InterPro"/>
</dbReference>
<dbReference type="SMART" id="SM00421">
    <property type="entry name" value="HTH_LUXR"/>
    <property type="match status" value="1"/>
</dbReference>
<keyword evidence="2" id="KW-0238">DNA-binding</keyword>
<dbReference type="InterPro" id="IPR016032">
    <property type="entry name" value="Sig_transdc_resp-reg_C-effctor"/>
</dbReference>
<dbReference type="InterPro" id="IPR000792">
    <property type="entry name" value="Tscrpt_reg_LuxR_C"/>
</dbReference>